<keyword evidence="7" id="KW-0012">Acyltransferase</keyword>
<evidence type="ECO:0000256" key="6">
    <source>
        <dbReference type="ARBA" id="ARBA00022824"/>
    </source>
</evidence>
<comment type="pathway">
    <text evidence="3">Glycerolipid metabolism; triacylglycerol biosynthesis.</text>
</comment>
<evidence type="ECO:0000256" key="1">
    <source>
        <dbReference type="ARBA" id="ARBA00004162"/>
    </source>
</evidence>
<evidence type="ECO:0000256" key="10">
    <source>
        <dbReference type="ARBA" id="ARBA00048109"/>
    </source>
</evidence>
<evidence type="ECO:0000256" key="2">
    <source>
        <dbReference type="ARBA" id="ARBA00004586"/>
    </source>
</evidence>
<evidence type="ECO:0000259" key="12">
    <source>
        <dbReference type="Pfam" id="PF06974"/>
    </source>
</evidence>
<comment type="caution">
    <text evidence="13">The sequence shown here is derived from an EMBL/GenBank/DDBJ whole genome shotgun (WGS) entry which is preliminary data.</text>
</comment>
<accession>A0ABD3UH87</accession>
<dbReference type="GO" id="GO:0004144">
    <property type="term" value="F:diacylglycerol O-acyltransferase activity"/>
    <property type="evidence" value="ECO:0007669"/>
    <property type="project" value="UniProtKB-EC"/>
</dbReference>
<gene>
    <name evidence="13" type="ORF">ACJIZ3_010719</name>
</gene>
<evidence type="ECO:0000256" key="3">
    <source>
        <dbReference type="ARBA" id="ARBA00004771"/>
    </source>
</evidence>
<comment type="catalytic activity">
    <reaction evidence="9">
        <text>a long chain fatty alcohol + a fatty acyl-CoA = a long-chain alcohol wax ester + CoA</text>
        <dbReference type="Rhea" id="RHEA:38443"/>
        <dbReference type="ChEBI" id="CHEBI:17135"/>
        <dbReference type="ChEBI" id="CHEBI:57287"/>
        <dbReference type="ChEBI" id="CHEBI:77636"/>
        <dbReference type="ChEBI" id="CHEBI:235323"/>
        <dbReference type="EC" id="2.3.1.75"/>
    </reaction>
</comment>
<evidence type="ECO:0000256" key="9">
    <source>
        <dbReference type="ARBA" id="ARBA00047604"/>
    </source>
</evidence>
<dbReference type="InterPro" id="IPR009721">
    <property type="entry name" value="O-acyltransferase_WSD1_C"/>
</dbReference>
<evidence type="ECO:0000256" key="5">
    <source>
        <dbReference type="ARBA" id="ARBA00022679"/>
    </source>
</evidence>
<keyword evidence="14" id="KW-1185">Reference proteome</keyword>
<evidence type="ECO:0000256" key="8">
    <source>
        <dbReference type="ARBA" id="ARBA00024360"/>
    </source>
</evidence>
<name>A0ABD3UH87_9LAMI</name>
<comment type="catalytic activity">
    <reaction evidence="10">
        <text>an acyl-CoA + a 1,2-diacyl-sn-glycerol = a triacyl-sn-glycerol + CoA</text>
        <dbReference type="Rhea" id="RHEA:10868"/>
        <dbReference type="ChEBI" id="CHEBI:17815"/>
        <dbReference type="ChEBI" id="CHEBI:57287"/>
        <dbReference type="ChEBI" id="CHEBI:58342"/>
        <dbReference type="ChEBI" id="CHEBI:64615"/>
        <dbReference type="EC" id="2.3.1.20"/>
    </reaction>
</comment>
<evidence type="ECO:0000256" key="7">
    <source>
        <dbReference type="ARBA" id="ARBA00023315"/>
    </source>
</evidence>
<sequence>MEDELEPMSPTAQYLKSSSLSLAIIGVLESETPIDDSMLMPFIKDDFLPLNSRFSSVVVITKNEGTRKWKKVEVNLNDHVKIPIFPSGMSIEYYDKCFTEYLSQIGTQQFPQNKPFWEIHIIKYPTKNAAGNIIFKLHHSLGDGYSFMSALLSCLKRTENPLLPLSFPSRQSNSRPNNNINRGDGSFGSVSKFLTKLLGTDFGWNIFMSHLIEDDKSSIRSGGDGVEFRSFVTSTITFSMDQIQEIKSRLQVTINDVITGVIFFGTRIYMQESRNTNEKSGEEKCTALVLLNTREMGGYKPVKEMIKEDAKMPWGNRLTFLPIPLPKLENPIEIIKKAREKIKKQRKSNTVNVTSQLLQLIGEVRGPEATGNYIHKLLKNASMTISNMIGPVEKMELASHPIKGLYWTLSGPPQSLTITMVSYLKNLRVAITVEKNFIDLDKFKSCIYHAFNEISRAALDSRMSKQQVSKNHTFRNEAPSRL</sequence>
<comment type="similarity">
    <text evidence="8">In the N-terminal section; belongs to the long-chain O-acyltransferase family.</text>
</comment>
<comment type="subcellular location">
    <subcellularLocation>
        <location evidence="1">Cell membrane</location>
        <topology evidence="1">Single-pass membrane protein</topology>
    </subcellularLocation>
    <subcellularLocation>
        <location evidence="2">Endoplasmic reticulum membrane</location>
    </subcellularLocation>
</comment>
<evidence type="ECO:0000256" key="4">
    <source>
        <dbReference type="ARBA" id="ARBA00005189"/>
    </source>
</evidence>
<reference evidence="13 14" key="1">
    <citation type="submission" date="2024-12" db="EMBL/GenBank/DDBJ databases">
        <title>The unique morphological basis and parallel evolutionary history of personate flowers in Penstemon.</title>
        <authorList>
            <person name="Depatie T.H."/>
            <person name="Wessinger C.A."/>
        </authorList>
    </citation>
    <scope>NUCLEOTIDE SEQUENCE [LARGE SCALE GENOMIC DNA]</scope>
    <source>
        <strain evidence="13">WTNN_2</strain>
        <tissue evidence="13">Leaf</tissue>
    </source>
</reference>
<dbReference type="Pfam" id="PF06974">
    <property type="entry name" value="WS_DGAT_C"/>
    <property type="match status" value="1"/>
</dbReference>
<organism evidence="13 14">
    <name type="scientific">Penstemon smallii</name>
    <dbReference type="NCBI Taxonomy" id="265156"/>
    <lineage>
        <taxon>Eukaryota</taxon>
        <taxon>Viridiplantae</taxon>
        <taxon>Streptophyta</taxon>
        <taxon>Embryophyta</taxon>
        <taxon>Tracheophyta</taxon>
        <taxon>Spermatophyta</taxon>
        <taxon>Magnoliopsida</taxon>
        <taxon>eudicotyledons</taxon>
        <taxon>Gunneridae</taxon>
        <taxon>Pentapetalae</taxon>
        <taxon>asterids</taxon>
        <taxon>lamiids</taxon>
        <taxon>Lamiales</taxon>
        <taxon>Plantaginaceae</taxon>
        <taxon>Cheloneae</taxon>
        <taxon>Penstemon</taxon>
    </lineage>
</organism>
<dbReference type="GO" id="GO:0047196">
    <property type="term" value="F:long-chain-alcohol O-fatty-acyltransferase activity"/>
    <property type="evidence" value="ECO:0007669"/>
    <property type="project" value="UniProtKB-EC"/>
</dbReference>
<dbReference type="InterPro" id="IPR004255">
    <property type="entry name" value="O-acyltransferase_WSD1_N"/>
</dbReference>
<evidence type="ECO:0008006" key="15">
    <source>
        <dbReference type="Google" id="ProtNLM"/>
    </source>
</evidence>
<dbReference type="AlphaFoldDB" id="A0ABD3UH87"/>
<dbReference type="InterPro" id="IPR045034">
    <property type="entry name" value="O-acyltransferase_WSD1-like"/>
</dbReference>
<dbReference type="EMBL" id="JBJXBP010000001">
    <property type="protein sequence ID" value="KAL3848837.1"/>
    <property type="molecule type" value="Genomic_DNA"/>
</dbReference>
<dbReference type="Pfam" id="PF03007">
    <property type="entry name" value="WS_DGAT_cat"/>
    <property type="match status" value="1"/>
</dbReference>
<protein>
    <recommendedName>
        <fullName evidence="15">Diacylglycerol O-acyltransferase</fullName>
    </recommendedName>
</protein>
<keyword evidence="5" id="KW-0808">Transferase</keyword>
<feature type="domain" description="O-acyltransferase WSD1 C-terminal" evidence="12">
    <location>
        <begin position="314"/>
        <end position="454"/>
    </location>
</feature>
<evidence type="ECO:0000313" key="13">
    <source>
        <dbReference type="EMBL" id="KAL3848837.1"/>
    </source>
</evidence>
<dbReference type="GO" id="GO:0005789">
    <property type="term" value="C:endoplasmic reticulum membrane"/>
    <property type="evidence" value="ECO:0007669"/>
    <property type="project" value="UniProtKB-SubCell"/>
</dbReference>
<dbReference type="PANTHER" id="PTHR31650">
    <property type="entry name" value="O-ACYLTRANSFERASE (WSD1-LIKE) FAMILY PROTEIN"/>
    <property type="match status" value="1"/>
</dbReference>
<evidence type="ECO:0000313" key="14">
    <source>
        <dbReference type="Proteomes" id="UP001634393"/>
    </source>
</evidence>
<proteinExistence type="inferred from homology"/>
<dbReference type="PANTHER" id="PTHR31650:SF51">
    <property type="entry name" value="O-ACYLTRANSFERASE WSD1-LIKE ISOFORM X1"/>
    <property type="match status" value="1"/>
</dbReference>
<comment type="pathway">
    <text evidence="4">Lipid metabolism.</text>
</comment>
<keyword evidence="6" id="KW-0256">Endoplasmic reticulum</keyword>
<evidence type="ECO:0000259" key="11">
    <source>
        <dbReference type="Pfam" id="PF03007"/>
    </source>
</evidence>
<dbReference type="Proteomes" id="UP001634393">
    <property type="component" value="Unassembled WGS sequence"/>
</dbReference>
<feature type="domain" description="O-acyltransferase WSD1-like N-terminal" evidence="11">
    <location>
        <begin position="57"/>
        <end position="169"/>
    </location>
</feature>
<dbReference type="GO" id="GO:0005886">
    <property type="term" value="C:plasma membrane"/>
    <property type="evidence" value="ECO:0007669"/>
    <property type="project" value="UniProtKB-SubCell"/>
</dbReference>